<feature type="transmembrane region" description="Helical" evidence="1">
    <location>
        <begin position="21"/>
        <end position="42"/>
    </location>
</feature>
<evidence type="ECO:0000313" key="3">
    <source>
        <dbReference type="Proteomes" id="UP000034492"/>
    </source>
</evidence>
<keyword evidence="1" id="KW-0812">Transmembrane</keyword>
<keyword evidence="1" id="KW-1133">Transmembrane helix</keyword>
<keyword evidence="1" id="KW-0472">Membrane</keyword>
<dbReference type="AlphaFoldDB" id="A0A0G0F131"/>
<reference evidence="2 3" key="1">
    <citation type="journal article" date="2015" name="Nature">
        <title>rRNA introns, odd ribosomes, and small enigmatic genomes across a large radiation of phyla.</title>
        <authorList>
            <person name="Brown C.T."/>
            <person name="Hug L.A."/>
            <person name="Thomas B.C."/>
            <person name="Sharon I."/>
            <person name="Castelle C.J."/>
            <person name="Singh A."/>
            <person name="Wilkins M.J."/>
            <person name="Williams K.H."/>
            <person name="Banfield J.F."/>
        </authorList>
    </citation>
    <scope>NUCLEOTIDE SEQUENCE [LARGE SCALE GENOMIC DNA]</scope>
</reference>
<proteinExistence type="predicted"/>
<accession>A0A0G0F131</accession>
<organism evidence="2 3">
    <name type="scientific">Candidatus Daviesbacteria bacterium GW2011_GWB1_36_5</name>
    <dbReference type="NCBI Taxonomy" id="1618426"/>
    <lineage>
        <taxon>Bacteria</taxon>
        <taxon>Candidatus Daviesiibacteriota</taxon>
    </lineage>
</organism>
<sequence>MKRIYSWWKKIAEKIGDFQATVLFSILYLIIVTPIGLVVRYFKDFHQEGSKIGWSQMENNTSSIDKLKLQ</sequence>
<gene>
    <name evidence="2" type="ORF">US19_C0047G0003</name>
</gene>
<evidence type="ECO:0000313" key="2">
    <source>
        <dbReference type="EMBL" id="KKQ07385.1"/>
    </source>
</evidence>
<dbReference type="EMBL" id="LBSA01000047">
    <property type="protein sequence ID" value="KKQ07385.1"/>
    <property type="molecule type" value="Genomic_DNA"/>
</dbReference>
<evidence type="ECO:0000256" key="1">
    <source>
        <dbReference type="SAM" id="Phobius"/>
    </source>
</evidence>
<comment type="caution">
    <text evidence="2">The sequence shown here is derived from an EMBL/GenBank/DDBJ whole genome shotgun (WGS) entry which is preliminary data.</text>
</comment>
<dbReference type="Proteomes" id="UP000034492">
    <property type="component" value="Unassembled WGS sequence"/>
</dbReference>
<name>A0A0G0F131_9BACT</name>
<protein>
    <submittedName>
        <fullName evidence="2">Uncharacterized protein</fullName>
    </submittedName>
</protein>